<keyword evidence="5" id="KW-0479">Metal-binding</keyword>
<accession>A0A377M1U8</accession>
<evidence type="ECO:0000256" key="6">
    <source>
        <dbReference type="ARBA" id="ARBA00022741"/>
    </source>
</evidence>
<feature type="domain" description="Pyruvate kinase C-terminal" evidence="14">
    <location>
        <begin position="116"/>
        <end position="186"/>
    </location>
</feature>
<evidence type="ECO:0000256" key="1">
    <source>
        <dbReference type="ARBA" id="ARBA00004997"/>
    </source>
</evidence>
<protein>
    <recommendedName>
        <fullName evidence="3 12">Pyruvate kinase</fullName>
        <ecNumber evidence="3 12">2.7.1.40</ecNumber>
    </recommendedName>
</protein>
<dbReference type="InterPro" id="IPR036918">
    <property type="entry name" value="Pyrv_Knase_C_sf"/>
</dbReference>
<dbReference type="Pfam" id="PF02887">
    <property type="entry name" value="PK_C"/>
    <property type="match status" value="1"/>
</dbReference>
<dbReference type="UniPathway" id="UPA00109">
    <property type="reaction ID" value="UER00188"/>
</dbReference>
<evidence type="ECO:0000313" key="15">
    <source>
        <dbReference type="EMBL" id="STQ12404.1"/>
    </source>
</evidence>
<dbReference type="AlphaFoldDB" id="A0A377M1U8"/>
<evidence type="ECO:0000256" key="5">
    <source>
        <dbReference type="ARBA" id="ARBA00022723"/>
    </source>
</evidence>
<evidence type="ECO:0000256" key="4">
    <source>
        <dbReference type="ARBA" id="ARBA00022679"/>
    </source>
</evidence>
<evidence type="ECO:0000256" key="2">
    <source>
        <dbReference type="ARBA" id="ARBA00008663"/>
    </source>
</evidence>
<feature type="domain" description="Pyruvate kinase barrel" evidence="13">
    <location>
        <begin position="1"/>
        <end position="85"/>
    </location>
</feature>
<dbReference type="Gene3D" id="3.20.20.60">
    <property type="entry name" value="Phosphoenolpyruvate-binding domains"/>
    <property type="match status" value="1"/>
</dbReference>
<dbReference type="EMBL" id="UGJB01000004">
    <property type="protein sequence ID" value="STQ12404.1"/>
    <property type="molecule type" value="Genomic_DNA"/>
</dbReference>
<dbReference type="SUPFAM" id="SSF52935">
    <property type="entry name" value="PK C-terminal domain-like"/>
    <property type="match status" value="1"/>
</dbReference>
<comment type="pathway">
    <text evidence="1 12">Carbohydrate degradation; glycolysis; pyruvate from D-glyceraldehyde 3-phosphate: step 5/5.</text>
</comment>
<gene>
    <name evidence="15" type="primary">pykF_3</name>
    <name evidence="15" type="ORF">NCTC10005_05193</name>
</gene>
<keyword evidence="10 12" id="KW-0324">Glycolysis</keyword>
<keyword evidence="6" id="KW-0547">Nucleotide-binding</keyword>
<dbReference type="InterPro" id="IPR015813">
    <property type="entry name" value="Pyrv/PenolPyrv_kinase-like_dom"/>
</dbReference>
<evidence type="ECO:0000256" key="7">
    <source>
        <dbReference type="ARBA" id="ARBA00022777"/>
    </source>
</evidence>
<dbReference type="GO" id="GO:0030955">
    <property type="term" value="F:potassium ion binding"/>
    <property type="evidence" value="ECO:0007669"/>
    <property type="project" value="InterPro"/>
</dbReference>
<dbReference type="InterPro" id="IPR040442">
    <property type="entry name" value="Pyrv_kinase-like_dom_sf"/>
</dbReference>
<evidence type="ECO:0000256" key="12">
    <source>
        <dbReference type="RuleBase" id="RU000504"/>
    </source>
</evidence>
<proteinExistence type="inferred from homology"/>
<dbReference type="PRINTS" id="PR01050">
    <property type="entry name" value="PYRUVTKNASE"/>
</dbReference>
<dbReference type="Gene3D" id="3.40.1380.20">
    <property type="entry name" value="Pyruvate kinase, C-terminal domain"/>
    <property type="match status" value="1"/>
</dbReference>
<dbReference type="EC" id="2.7.1.40" evidence="3 12"/>
<organism evidence="15 16">
    <name type="scientific">Enterobacter cloacae</name>
    <dbReference type="NCBI Taxonomy" id="550"/>
    <lineage>
        <taxon>Bacteria</taxon>
        <taxon>Pseudomonadati</taxon>
        <taxon>Pseudomonadota</taxon>
        <taxon>Gammaproteobacteria</taxon>
        <taxon>Enterobacterales</taxon>
        <taxon>Enterobacteriaceae</taxon>
        <taxon>Enterobacter</taxon>
        <taxon>Enterobacter cloacae complex</taxon>
    </lineage>
</organism>
<keyword evidence="4 12" id="KW-0808">Transferase</keyword>
<reference evidence="15 16" key="1">
    <citation type="submission" date="2018-06" db="EMBL/GenBank/DDBJ databases">
        <authorList>
            <consortium name="Pathogen Informatics"/>
            <person name="Doyle S."/>
        </authorList>
    </citation>
    <scope>NUCLEOTIDE SEQUENCE [LARGE SCALE GENOMIC DNA]</scope>
    <source>
        <strain evidence="15 16">NCTC10005</strain>
    </source>
</reference>
<dbReference type="InterPro" id="IPR001697">
    <property type="entry name" value="Pyr_Knase"/>
</dbReference>
<keyword evidence="9 12" id="KW-0460">Magnesium</keyword>
<evidence type="ECO:0000256" key="3">
    <source>
        <dbReference type="ARBA" id="ARBA00012142"/>
    </source>
</evidence>
<sequence length="193" mass="20873">MVARGDLGVEIPVEEVIFAQKMMIEKCVRARKVVITATQMLDSMIKNPRPTRAEAGDVANAILDGTDAVMLSGESAKGKYPLEAVSIMATICERTDRVMTSRLDFNNDSRKLRITEAVCRGAVETAEKLEAPLIVVATQGGKSARAVRKYFPDATILALTTNETTARQLVLSKGVVAHLVKEIASTGRFLHSG</sequence>
<dbReference type="Pfam" id="PF00224">
    <property type="entry name" value="PK"/>
    <property type="match status" value="1"/>
</dbReference>
<evidence type="ECO:0000313" key="16">
    <source>
        <dbReference type="Proteomes" id="UP000255106"/>
    </source>
</evidence>
<comment type="similarity">
    <text evidence="2 12">Belongs to the pyruvate kinase family.</text>
</comment>
<evidence type="ECO:0000256" key="11">
    <source>
        <dbReference type="ARBA" id="ARBA00023317"/>
    </source>
</evidence>
<dbReference type="GO" id="GO:0000287">
    <property type="term" value="F:magnesium ion binding"/>
    <property type="evidence" value="ECO:0007669"/>
    <property type="project" value="InterPro"/>
</dbReference>
<evidence type="ECO:0000256" key="8">
    <source>
        <dbReference type="ARBA" id="ARBA00022840"/>
    </source>
</evidence>
<comment type="catalytic activity">
    <reaction evidence="12">
        <text>pyruvate + ATP = phosphoenolpyruvate + ADP + H(+)</text>
        <dbReference type="Rhea" id="RHEA:18157"/>
        <dbReference type="ChEBI" id="CHEBI:15361"/>
        <dbReference type="ChEBI" id="CHEBI:15378"/>
        <dbReference type="ChEBI" id="CHEBI:30616"/>
        <dbReference type="ChEBI" id="CHEBI:58702"/>
        <dbReference type="ChEBI" id="CHEBI:456216"/>
        <dbReference type="EC" id="2.7.1.40"/>
    </reaction>
</comment>
<evidence type="ECO:0000259" key="13">
    <source>
        <dbReference type="Pfam" id="PF00224"/>
    </source>
</evidence>
<evidence type="ECO:0000259" key="14">
    <source>
        <dbReference type="Pfam" id="PF02887"/>
    </source>
</evidence>
<dbReference type="InterPro" id="IPR015795">
    <property type="entry name" value="Pyrv_Knase_C"/>
</dbReference>
<keyword evidence="8" id="KW-0067">ATP-binding</keyword>
<dbReference type="PANTHER" id="PTHR11817">
    <property type="entry name" value="PYRUVATE KINASE"/>
    <property type="match status" value="1"/>
</dbReference>
<name>A0A377M1U8_ENTCL</name>
<dbReference type="Proteomes" id="UP000255106">
    <property type="component" value="Unassembled WGS sequence"/>
</dbReference>
<dbReference type="GO" id="GO:0004743">
    <property type="term" value="F:pyruvate kinase activity"/>
    <property type="evidence" value="ECO:0007669"/>
    <property type="project" value="UniProtKB-EC"/>
</dbReference>
<keyword evidence="7 12" id="KW-0418">Kinase</keyword>
<evidence type="ECO:0000256" key="9">
    <source>
        <dbReference type="ARBA" id="ARBA00022842"/>
    </source>
</evidence>
<dbReference type="GO" id="GO:0016301">
    <property type="term" value="F:kinase activity"/>
    <property type="evidence" value="ECO:0007669"/>
    <property type="project" value="UniProtKB-KW"/>
</dbReference>
<dbReference type="SUPFAM" id="SSF51621">
    <property type="entry name" value="Phosphoenolpyruvate/pyruvate domain"/>
    <property type="match status" value="1"/>
</dbReference>
<keyword evidence="11 15" id="KW-0670">Pyruvate</keyword>
<dbReference type="GO" id="GO:0005524">
    <property type="term" value="F:ATP binding"/>
    <property type="evidence" value="ECO:0007669"/>
    <property type="project" value="UniProtKB-KW"/>
</dbReference>
<dbReference type="InterPro" id="IPR015793">
    <property type="entry name" value="Pyrv_Knase_brl"/>
</dbReference>
<evidence type="ECO:0000256" key="10">
    <source>
        <dbReference type="ARBA" id="ARBA00023152"/>
    </source>
</evidence>